<evidence type="ECO:0000256" key="2">
    <source>
        <dbReference type="ARBA" id="ARBA00022801"/>
    </source>
</evidence>
<dbReference type="NCBIfam" id="TIGR02100">
    <property type="entry name" value="glgX_debranch"/>
    <property type="match status" value="1"/>
</dbReference>
<dbReference type="Pfam" id="PF02922">
    <property type="entry name" value="CBM_48"/>
    <property type="match status" value="1"/>
</dbReference>
<dbReference type="CDD" id="cd02856">
    <property type="entry name" value="E_set_GDE_Isoamylase_N"/>
    <property type="match status" value="1"/>
</dbReference>
<dbReference type="PANTHER" id="PTHR43002">
    <property type="entry name" value="GLYCOGEN DEBRANCHING ENZYME"/>
    <property type="match status" value="1"/>
</dbReference>
<dbReference type="InterPro" id="IPR017853">
    <property type="entry name" value="GH"/>
</dbReference>
<dbReference type="Gene3D" id="2.60.40.10">
    <property type="entry name" value="Immunoglobulins"/>
    <property type="match status" value="1"/>
</dbReference>
<feature type="region of interest" description="Disordered" evidence="4">
    <location>
        <begin position="718"/>
        <end position="747"/>
    </location>
</feature>
<dbReference type="InterPro" id="IPR006047">
    <property type="entry name" value="GH13_cat_dom"/>
</dbReference>
<name>A0ABV6RN90_9GAMM</name>
<dbReference type="SUPFAM" id="SSF51011">
    <property type="entry name" value="Glycosyl hydrolase domain"/>
    <property type="match status" value="1"/>
</dbReference>
<dbReference type="InterPro" id="IPR013780">
    <property type="entry name" value="Glyco_hydro_b"/>
</dbReference>
<keyword evidence="3 6" id="KW-0326">Glycosidase</keyword>
<proteinExistence type="inferred from homology"/>
<dbReference type="InterPro" id="IPR004193">
    <property type="entry name" value="Glyco_hydro_13_N"/>
</dbReference>
<dbReference type="SUPFAM" id="SSF81296">
    <property type="entry name" value="E set domains"/>
    <property type="match status" value="1"/>
</dbReference>
<keyword evidence="2 6" id="KW-0378">Hydrolase</keyword>
<dbReference type="InterPro" id="IPR014756">
    <property type="entry name" value="Ig_E-set"/>
</dbReference>
<dbReference type="InterPro" id="IPR011837">
    <property type="entry name" value="Glycogen_debranch_GlgX"/>
</dbReference>
<dbReference type="Pfam" id="PF00128">
    <property type="entry name" value="Alpha-amylase"/>
    <property type="match status" value="2"/>
</dbReference>
<evidence type="ECO:0000256" key="4">
    <source>
        <dbReference type="SAM" id="MobiDB-lite"/>
    </source>
</evidence>
<dbReference type="CDD" id="cd11326">
    <property type="entry name" value="AmyAc_Glg_debranch"/>
    <property type="match status" value="1"/>
</dbReference>
<evidence type="ECO:0000256" key="1">
    <source>
        <dbReference type="ARBA" id="ARBA00008061"/>
    </source>
</evidence>
<dbReference type="EC" id="3.2.1.196" evidence="6"/>
<evidence type="ECO:0000256" key="3">
    <source>
        <dbReference type="ARBA" id="ARBA00023295"/>
    </source>
</evidence>
<dbReference type="Gene3D" id="3.20.20.80">
    <property type="entry name" value="Glycosidases"/>
    <property type="match status" value="1"/>
</dbReference>
<keyword evidence="7" id="KW-1185">Reference proteome</keyword>
<protein>
    <submittedName>
        <fullName evidence="6">Glycogen debranching protein GlgX</fullName>
        <ecNumber evidence="6">3.2.1.196</ecNumber>
    </submittedName>
</protein>
<dbReference type="EMBL" id="JBHLTG010000002">
    <property type="protein sequence ID" value="MFC0678452.1"/>
    <property type="molecule type" value="Genomic_DNA"/>
</dbReference>
<organism evidence="6 7">
    <name type="scientific">Lysobacter korlensis</name>
    <dbReference type="NCBI Taxonomy" id="553636"/>
    <lineage>
        <taxon>Bacteria</taxon>
        <taxon>Pseudomonadati</taxon>
        <taxon>Pseudomonadota</taxon>
        <taxon>Gammaproteobacteria</taxon>
        <taxon>Lysobacterales</taxon>
        <taxon>Lysobacteraceae</taxon>
        <taxon>Lysobacter</taxon>
    </lineage>
</organism>
<dbReference type="SMART" id="SM00642">
    <property type="entry name" value="Aamy"/>
    <property type="match status" value="1"/>
</dbReference>
<reference evidence="6 7" key="1">
    <citation type="submission" date="2024-09" db="EMBL/GenBank/DDBJ databases">
        <authorList>
            <person name="Sun Q."/>
            <person name="Mori K."/>
        </authorList>
    </citation>
    <scope>NUCLEOTIDE SEQUENCE [LARGE SCALE GENOMIC DNA]</scope>
    <source>
        <strain evidence="6 7">KCTC 23076</strain>
    </source>
</reference>
<comment type="caution">
    <text evidence="6">The sequence shown here is derived from an EMBL/GenBank/DDBJ whole genome shotgun (WGS) entry which is preliminary data.</text>
</comment>
<sequence>MNTWPGSAYPLGATYDGNGTNFAIFSECAERVELCLFDDEGVESRVDVREVDAFIWHVYLPDVHPGQRYGYRLYGPWDPANGLRFNPNKLLLDPYAKATAGEIDWDQSLFSYNFGDEDSRNDDDSAPHMMLGVVVNPFFDWAGDHPLAIPAAETIIYEAHVKGLTQLHPDIPEELRGTYAGIAHPRVIEHLKRLGVTTLELMPVHQFVQDSHLLERGQRNYWGYNSIAFLAPHSAYSASGELGTQVQEFKGMVQTLHEAGIEVILDVVYNHTAEGNHLGPTLSFKGIDNRAYYRLVEDDQKFYMDYTGTGNSLNAGHPHALQLLMDSLRYWVLDMHVDGFRFDLASTLAREFEEVDRLATFFELVQQDPVVSQVKLIAEPWDIGPGGYQVGNFPPQWSEWNGKYRDTVRDFWRGEPATLGEFASRITGSADLYEWEGRRPTASINFVTAHDGFTMSDLVSYNEKHNEANGENNNDGESHNRSYNLGVEGPTDDPGILEQRARQQRNFLTTLLLSQGVPMILHGDELGRTQNGNNNVYAQDNELSWVHWDRADHPLIEFTASVAALRHRHPTFRRPRFFNGRPVRRGAGEPVADIVWLTSEAQEMTEEDWDTGYIKSVGMYLNGQGIRAVDIRGERIVDLNFLVIFNAHDEGVEFTLPSEEYGASWEIVVDTANAPDPNERPAGSKFIVSGRSTVVLREYRAPAIMPDPSPAASVALQLQRAGSSHAPTNEDVAAAAEKTTAKRKAEA</sequence>
<dbReference type="InterPro" id="IPR044505">
    <property type="entry name" value="GlgX_Isoamylase_N_E_set"/>
</dbReference>
<accession>A0ABV6RN90</accession>
<gene>
    <name evidence="6" type="primary">glgX</name>
    <name evidence="6" type="ORF">ACFFGH_11445</name>
</gene>
<comment type="similarity">
    <text evidence="1">Belongs to the glycosyl hydrolase 13 family.</text>
</comment>
<evidence type="ECO:0000313" key="6">
    <source>
        <dbReference type="EMBL" id="MFC0678452.1"/>
    </source>
</evidence>
<dbReference type="Gene3D" id="2.60.40.1180">
    <property type="entry name" value="Golgi alpha-mannosidase II"/>
    <property type="match status" value="1"/>
</dbReference>
<dbReference type="Proteomes" id="UP001589896">
    <property type="component" value="Unassembled WGS sequence"/>
</dbReference>
<dbReference type="RefSeq" id="WP_386668319.1">
    <property type="nucleotide sequence ID" value="NZ_JBHLTG010000002.1"/>
</dbReference>
<feature type="domain" description="Glycosyl hydrolase family 13 catalytic" evidence="5">
    <location>
        <begin position="166"/>
        <end position="566"/>
    </location>
</feature>
<dbReference type="SUPFAM" id="SSF51445">
    <property type="entry name" value="(Trans)glycosidases"/>
    <property type="match status" value="1"/>
</dbReference>
<evidence type="ECO:0000313" key="7">
    <source>
        <dbReference type="Proteomes" id="UP001589896"/>
    </source>
</evidence>
<dbReference type="InterPro" id="IPR013783">
    <property type="entry name" value="Ig-like_fold"/>
</dbReference>
<dbReference type="GO" id="GO:0120549">
    <property type="term" value="F:limit dextrin alpha-1,6-maltotetraose-hydrolase activity"/>
    <property type="evidence" value="ECO:0007669"/>
    <property type="project" value="UniProtKB-EC"/>
</dbReference>
<evidence type="ECO:0000259" key="5">
    <source>
        <dbReference type="SMART" id="SM00642"/>
    </source>
</evidence>